<feature type="transmembrane region" description="Helical" evidence="1">
    <location>
        <begin position="116"/>
        <end position="135"/>
    </location>
</feature>
<dbReference type="Proteomes" id="UP001203945">
    <property type="component" value="Unassembled WGS sequence"/>
</dbReference>
<keyword evidence="3" id="KW-1185">Reference proteome</keyword>
<accession>A0ABT1MTI5</accession>
<comment type="caution">
    <text evidence="2">The sequence shown here is derived from an EMBL/GenBank/DDBJ whole genome shotgun (WGS) entry which is preliminary data.</text>
</comment>
<keyword evidence="1" id="KW-0812">Transmembrane</keyword>
<reference evidence="2 3" key="1">
    <citation type="submission" date="2022-03" db="EMBL/GenBank/DDBJ databases">
        <authorList>
            <person name="He Y."/>
        </authorList>
    </citation>
    <scope>NUCLEOTIDE SEQUENCE [LARGE SCALE GENOMIC DNA]</scope>
    <source>
        <strain evidence="2 3">TK19116</strain>
    </source>
</reference>
<gene>
    <name evidence="2" type="ORF">MLD63_11405</name>
</gene>
<keyword evidence="1" id="KW-1133">Transmembrane helix</keyword>
<evidence type="ECO:0000313" key="3">
    <source>
        <dbReference type="Proteomes" id="UP001203945"/>
    </source>
</evidence>
<feature type="transmembrane region" description="Helical" evidence="1">
    <location>
        <begin position="79"/>
        <end position="104"/>
    </location>
</feature>
<evidence type="ECO:0000256" key="1">
    <source>
        <dbReference type="SAM" id="Phobius"/>
    </source>
</evidence>
<proteinExistence type="predicted"/>
<name>A0ABT1MTI5_9RHOB</name>
<organism evidence="2 3">
    <name type="scientific">Paracoccus albicereus</name>
    <dbReference type="NCBI Taxonomy" id="2922394"/>
    <lineage>
        <taxon>Bacteria</taxon>
        <taxon>Pseudomonadati</taxon>
        <taxon>Pseudomonadota</taxon>
        <taxon>Alphaproteobacteria</taxon>
        <taxon>Rhodobacterales</taxon>
        <taxon>Paracoccaceae</taxon>
        <taxon>Paracoccus</taxon>
    </lineage>
</organism>
<evidence type="ECO:0000313" key="2">
    <source>
        <dbReference type="EMBL" id="MCQ0971029.1"/>
    </source>
</evidence>
<evidence type="ECO:0008006" key="4">
    <source>
        <dbReference type="Google" id="ProtNLM"/>
    </source>
</evidence>
<sequence>MSATSAAAMSPPQGIVPRVLQSWWAPRRVVRSLADMPERVLVVILLLAMLIFLVAQAPGHARAAALDPSVPMGARMGGSVMAVLFMMPLVAYAVAALSSGLMRLVRRPIDPRHSRLALFWALLAIAPAMLLSGLVEGLIGPGAALTLTRAIAGLGFCLIWGAGLSALSANDR</sequence>
<feature type="transmembrane region" description="Helical" evidence="1">
    <location>
        <begin position="147"/>
        <end position="167"/>
    </location>
</feature>
<dbReference type="EMBL" id="JAKZEU010000004">
    <property type="protein sequence ID" value="MCQ0971029.1"/>
    <property type="molecule type" value="Genomic_DNA"/>
</dbReference>
<protein>
    <recommendedName>
        <fullName evidence="4">YIP1 family protein</fullName>
    </recommendedName>
</protein>
<keyword evidence="1" id="KW-0472">Membrane</keyword>